<accession>A0A1J5QTP8</accession>
<evidence type="ECO:0000256" key="1">
    <source>
        <dbReference type="ARBA" id="ARBA00009981"/>
    </source>
</evidence>
<comment type="caution">
    <text evidence="2">The sequence shown here is derived from an EMBL/GenBank/DDBJ whole genome shotgun (WGS) entry which is preliminary data.</text>
</comment>
<comment type="similarity">
    <text evidence="1">Belongs to the phD/YefM antitoxin family.</text>
</comment>
<dbReference type="InterPro" id="IPR036165">
    <property type="entry name" value="YefM-like_sf"/>
</dbReference>
<gene>
    <name evidence="2" type="ORF">GALL_349610</name>
</gene>
<sequence length="115" mass="12514">MSALRELKQLPHAPASDVKKLGWRGMMRTLQREGAVVVTNHNSPEAILLSIEAYTALQRGAEQGAARMAAELDALRQRFDARLSALQADDAGERLRAVFNRPAALGGNLKVNPRA</sequence>
<dbReference type="EMBL" id="MLJW01000721">
    <property type="protein sequence ID" value="OIQ83236.1"/>
    <property type="molecule type" value="Genomic_DNA"/>
</dbReference>
<evidence type="ECO:0000313" key="2">
    <source>
        <dbReference type="EMBL" id="OIQ83236.1"/>
    </source>
</evidence>
<organism evidence="2">
    <name type="scientific">mine drainage metagenome</name>
    <dbReference type="NCBI Taxonomy" id="410659"/>
    <lineage>
        <taxon>unclassified sequences</taxon>
        <taxon>metagenomes</taxon>
        <taxon>ecological metagenomes</taxon>
    </lineage>
</organism>
<protein>
    <submittedName>
        <fullName evidence="2">Hypothetisches protein</fullName>
    </submittedName>
</protein>
<name>A0A1J5QTP8_9ZZZZ</name>
<reference evidence="2" key="1">
    <citation type="submission" date="2016-10" db="EMBL/GenBank/DDBJ databases">
        <title>Sequence of Gallionella enrichment culture.</title>
        <authorList>
            <person name="Poehlein A."/>
            <person name="Muehling M."/>
            <person name="Daniel R."/>
        </authorList>
    </citation>
    <scope>NUCLEOTIDE SEQUENCE</scope>
</reference>
<proteinExistence type="inferred from homology"/>
<dbReference type="Gene3D" id="3.40.1620.10">
    <property type="entry name" value="YefM-like domain"/>
    <property type="match status" value="1"/>
</dbReference>
<dbReference type="AlphaFoldDB" id="A0A1J5QTP8"/>
<dbReference type="SUPFAM" id="SSF143120">
    <property type="entry name" value="YefM-like"/>
    <property type="match status" value="1"/>
</dbReference>